<dbReference type="EMBL" id="KJ867411">
    <property type="protein sequence ID" value="AIM52088.1"/>
    <property type="molecule type" value="Genomic_DNA"/>
</dbReference>
<keyword evidence="1" id="KW-0496">Mitochondrion</keyword>
<sequence length="73" mass="9203">MIYYKKKVNAFYINKQIKIKFSFGYNYKKANNKLIYLKNQIYKCMHKDLDNVKNIFFYKKKKKLFNTKFYEFK</sequence>
<reference evidence="1" key="2">
    <citation type="submission" date="2014-05" db="EMBL/GenBank/DDBJ databases">
        <authorList>
            <person name="Jackson C.J."/>
            <person name="Reyes-Prieto A."/>
        </authorList>
    </citation>
    <scope>NUCLEOTIDE SEQUENCE</scope>
    <source>
        <strain evidence="1">SAG 4.97</strain>
    </source>
</reference>
<protein>
    <submittedName>
        <fullName evidence="1">Uncharacterized protein</fullName>
    </submittedName>
</protein>
<proteinExistence type="predicted"/>
<geneLocation type="mitochondrion" evidence="1"/>
<name>A0A096Y6Y0_9EUKA</name>
<accession>A0A096Y6Y0</accession>
<dbReference type="RefSeq" id="YP_009092502.1">
    <property type="nucleotide sequence ID" value="NC_025294.1"/>
</dbReference>
<gene>
    <name evidence="1" type="primary">orfE</name>
</gene>
<organism evidence="1">
    <name type="scientific">Cyanoptyche gloeocystis</name>
    <dbReference type="NCBI Taxonomy" id="77922"/>
    <lineage>
        <taxon>Eukaryota</taxon>
        <taxon>Glaucocystophyceae</taxon>
        <taxon>Glaucocystophyceae incertae sedis</taxon>
        <taxon>Cyanoptyche</taxon>
    </lineage>
</organism>
<dbReference type="AlphaFoldDB" id="A0A096Y6Y0"/>
<evidence type="ECO:0000313" key="1">
    <source>
        <dbReference type="EMBL" id="AIM52088.1"/>
    </source>
</evidence>
<dbReference type="GeneID" id="20832998"/>
<reference evidence="1" key="1">
    <citation type="journal article" date="2014" name="Genome Biol. Evol.">
        <title>The mitochondrial genomes of the glaucophytes Gloeochaete wittrockiana and Cyanoptyche gloeocystis: multilocus phylogenetics suggests a monophyletic archaeplastida.</title>
        <authorList>
            <person name="Jackson C."/>
            <person name="Reyes-Prieto A."/>
        </authorList>
    </citation>
    <scope>NUCLEOTIDE SEQUENCE</scope>
    <source>
        <strain evidence="1">SAG 4.97</strain>
    </source>
</reference>